<reference evidence="4" key="1">
    <citation type="submission" date="2011-12" db="EMBL/GenBank/DDBJ databases">
        <title>The Draft Genome of Lepisosteus oculatus.</title>
        <authorList>
            <consortium name="The Broad Institute Genome Assembly &amp; Analysis Group"/>
            <consortium name="Computational R&amp;D Group"/>
            <consortium name="and Sequencing Platform"/>
            <person name="Di Palma F."/>
            <person name="Alfoldi J."/>
            <person name="Johnson J."/>
            <person name="Berlin A."/>
            <person name="Gnerre S."/>
            <person name="Jaffe D."/>
            <person name="MacCallum I."/>
            <person name="Young S."/>
            <person name="Walker B.J."/>
            <person name="Lander E.S."/>
            <person name="Lindblad-Toh K."/>
        </authorList>
    </citation>
    <scope>NUCLEOTIDE SEQUENCE [LARGE SCALE GENOMIC DNA]</scope>
</reference>
<reference evidence="3" key="2">
    <citation type="submission" date="2025-08" db="UniProtKB">
        <authorList>
            <consortium name="Ensembl"/>
        </authorList>
    </citation>
    <scope>IDENTIFICATION</scope>
</reference>
<dbReference type="GO" id="GO:0001522">
    <property type="term" value="P:pseudouridine synthesis"/>
    <property type="evidence" value="ECO:0007669"/>
    <property type="project" value="InterPro"/>
</dbReference>
<dbReference type="GO" id="GO:0006396">
    <property type="term" value="P:RNA processing"/>
    <property type="evidence" value="ECO:0007669"/>
    <property type="project" value="InterPro"/>
</dbReference>
<dbReference type="eggNOG" id="KOG2559">
    <property type="taxonomic scope" value="Eukaryota"/>
</dbReference>
<keyword evidence="4" id="KW-1185">Reference proteome</keyword>
<dbReference type="HOGENOM" id="CLU_032087_1_1_1"/>
<dbReference type="InterPro" id="IPR039048">
    <property type="entry name" value="Trub2"/>
</dbReference>
<dbReference type="AlphaFoldDB" id="W5LXX7"/>
<dbReference type="SUPFAM" id="SSF55120">
    <property type="entry name" value="Pseudouridine synthase"/>
    <property type="match status" value="1"/>
</dbReference>
<proteinExistence type="inferred from homology"/>
<reference evidence="3" key="3">
    <citation type="submission" date="2025-09" db="UniProtKB">
        <authorList>
            <consortium name="Ensembl"/>
        </authorList>
    </citation>
    <scope>IDENTIFICATION</scope>
</reference>
<dbReference type="GO" id="GO:0003723">
    <property type="term" value="F:RNA binding"/>
    <property type="evidence" value="ECO:0007669"/>
    <property type="project" value="InterPro"/>
</dbReference>
<evidence type="ECO:0000313" key="4">
    <source>
        <dbReference type="Proteomes" id="UP000018468"/>
    </source>
</evidence>
<dbReference type="Bgee" id="ENSLOCG00000000885">
    <property type="expression patterns" value="Expressed in heart and 13 other cell types or tissues"/>
</dbReference>
<dbReference type="GeneTree" id="ENSGT00940000156773"/>
<accession>W5LXX7</accession>
<dbReference type="Proteomes" id="UP000018468">
    <property type="component" value="Linkage group LG21"/>
</dbReference>
<dbReference type="PANTHER" id="PTHR13195:SF0">
    <property type="entry name" value="PSEUDOURIDYLATE SYNTHASE TRUB2, MITOCHONDRIAL"/>
    <property type="match status" value="1"/>
</dbReference>
<evidence type="ECO:0000259" key="2">
    <source>
        <dbReference type="Pfam" id="PF01509"/>
    </source>
</evidence>
<evidence type="ECO:0000313" key="3">
    <source>
        <dbReference type="Ensembl" id="ENSLOCP00000000984.1"/>
    </source>
</evidence>
<dbReference type="OMA" id="YHVTARM"/>
<name>W5LXX7_LEPOC</name>
<dbReference type="GO" id="GO:0009982">
    <property type="term" value="F:pseudouridine synthase activity"/>
    <property type="evidence" value="ECO:0007669"/>
    <property type="project" value="InterPro"/>
</dbReference>
<dbReference type="InterPro" id="IPR020103">
    <property type="entry name" value="PsdUridine_synth_cat_dom_sf"/>
</dbReference>
<evidence type="ECO:0000256" key="1">
    <source>
        <dbReference type="ARBA" id="ARBA00008999"/>
    </source>
</evidence>
<feature type="domain" description="Pseudouridine synthase II N-terminal" evidence="2">
    <location>
        <begin position="93"/>
        <end position="236"/>
    </location>
</feature>
<dbReference type="PANTHER" id="PTHR13195">
    <property type="entry name" value="PSEUDOURIDINE SYNTHASE-RELATED"/>
    <property type="match status" value="1"/>
</dbReference>
<dbReference type="STRING" id="7918.ENSLOCP00000000984"/>
<dbReference type="Pfam" id="PF01509">
    <property type="entry name" value="TruB_N"/>
    <property type="match status" value="1"/>
</dbReference>
<organism evidence="3 4">
    <name type="scientific">Lepisosteus oculatus</name>
    <name type="common">Spotted gar</name>
    <dbReference type="NCBI Taxonomy" id="7918"/>
    <lineage>
        <taxon>Eukaryota</taxon>
        <taxon>Metazoa</taxon>
        <taxon>Chordata</taxon>
        <taxon>Craniata</taxon>
        <taxon>Vertebrata</taxon>
        <taxon>Euteleostomi</taxon>
        <taxon>Actinopterygii</taxon>
        <taxon>Neopterygii</taxon>
        <taxon>Holostei</taxon>
        <taxon>Semionotiformes</taxon>
        <taxon>Lepisosteidae</taxon>
        <taxon>Lepisosteus</taxon>
    </lineage>
</organism>
<dbReference type="InParanoid" id="W5LXX7"/>
<dbReference type="Ensembl" id="ENSLOCT00000000988.1">
    <property type="protein sequence ID" value="ENSLOCP00000000984.1"/>
    <property type="gene ID" value="ENSLOCG00000000885.1"/>
</dbReference>
<protein>
    <submittedName>
        <fullName evidence="3">TruB pseudouridine (psi) synthase family member 2</fullName>
    </submittedName>
</protein>
<dbReference type="CDD" id="cd02868">
    <property type="entry name" value="PseudoU_synth_hTruB2_like"/>
    <property type="match status" value="1"/>
</dbReference>
<comment type="similarity">
    <text evidence="1">Belongs to the pseudouridine synthase TruB family.</text>
</comment>
<dbReference type="EMBL" id="AHAT01021871">
    <property type="status" value="NOT_ANNOTATED_CDS"/>
    <property type="molecule type" value="Genomic_DNA"/>
</dbReference>
<sequence>MAGAGARLYRGLEGLFAVYKPPGTSWNVVRDTVETNLLKGMNSAPPPAPRLQVRFLPASSALPDGSKELTLTAVRVPVLADHPLVTGPQFRGVKVGAGHRLDVPSSGVLVLGVGRGNRLLTELYNCHLSRDYTLHGQFGRATEDFSPTGRLIERTTYGHITRDKLEKVLAVIQGTHQRALLTYSGVDLQTQEAYDLAVKGLLRPMDKSPPLITGLRCLSYDPPDFTLEVQCLNETQKYLRKLVHEVGLELRSAAVCCGVRRTRDGPFTLQHALPHQRWTLAHVTQAVREAAGAVRDTLDREGA</sequence>
<dbReference type="InterPro" id="IPR002501">
    <property type="entry name" value="PsdUridine_synth_N"/>
</dbReference>
<dbReference type="Gene3D" id="3.30.2350.10">
    <property type="entry name" value="Pseudouridine synthase"/>
    <property type="match status" value="1"/>
</dbReference>